<name>G3IDD1_CRIGR</name>
<organism evidence="1 2">
    <name type="scientific">Cricetulus griseus</name>
    <name type="common">Chinese hamster</name>
    <name type="synonym">Cricetulus barabensis griseus</name>
    <dbReference type="NCBI Taxonomy" id="10029"/>
    <lineage>
        <taxon>Eukaryota</taxon>
        <taxon>Metazoa</taxon>
        <taxon>Chordata</taxon>
        <taxon>Craniata</taxon>
        <taxon>Vertebrata</taxon>
        <taxon>Euteleostomi</taxon>
        <taxon>Mammalia</taxon>
        <taxon>Eutheria</taxon>
        <taxon>Euarchontoglires</taxon>
        <taxon>Glires</taxon>
        <taxon>Rodentia</taxon>
        <taxon>Myomorpha</taxon>
        <taxon>Muroidea</taxon>
        <taxon>Cricetidae</taxon>
        <taxon>Cricetinae</taxon>
        <taxon>Cricetulus</taxon>
    </lineage>
</organism>
<dbReference type="EMBL" id="JH002044">
    <property type="protein sequence ID" value="EGW02223.1"/>
    <property type="molecule type" value="Genomic_DNA"/>
</dbReference>
<sequence length="69" mass="7928">MAYRCGLQMCFTDVVYRYGLQVWFTGVAYRLVLDGCAKAIHREKVSTNGVWKAGYLNERKINLCCSLML</sequence>
<proteinExistence type="predicted"/>
<accession>G3IDD1</accession>
<dbReference type="Proteomes" id="UP000001075">
    <property type="component" value="Unassembled WGS sequence"/>
</dbReference>
<reference evidence="2" key="1">
    <citation type="journal article" date="2011" name="Nat. Biotechnol.">
        <title>The genomic sequence of the Chinese hamster ovary (CHO)-K1 cell line.</title>
        <authorList>
            <person name="Xu X."/>
            <person name="Nagarajan H."/>
            <person name="Lewis N.E."/>
            <person name="Pan S."/>
            <person name="Cai Z."/>
            <person name="Liu X."/>
            <person name="Chen W."/>
            <person name="Xie M."/>
            <person name="Wang W."/>
            <person name="Hammond S."/>
            <person name="Andersen M.R."/>
            <person name="Neff N."/>
            <person name="Passarelli B."/>
            <person name="Koh W."/>
            <person name="Fan H.C."/>
            <person name="Wang J."/>
            <person name="Gui Y."/>
            <person name="Lee K.H."/>
            <person name="Betenbaugh M.J."/>
            <person name="Quake S.R."/>
            <person name="Famili I."/>
            <person name="Palsson B.O."/>
            <person name="Wang J."/>
        </authorList>
    </citation>
    <scope>NUCLEOTIDE SEQUENCE [LARGE SCALE GENOMIC DNA]</scope>
    <source>
        <strain evidence="2">CHO K1 cell line</strain>
    </source>
</reference>
<gene>
    <name evidence="1" type="ORF">I79_021707</name>
</gene>
<dbReference type="InParanoid" id="G3IDD1"/>
<dbReference type="AlphaFoldDB" id="G3IDD1"/>
<protein>
    <submittedName>
        <fullName evidence="1">Uncharacterized protein</fullName>
    </submittedName>
</protein>
<evidence type="ECO:0000313" key="2">
    <source>
        <dbReference type="Proteomes" id="UP000001075"/>
    </source>
</evidence>
<evidence type="ECO:0000313" key="1">
    <source>
        <dbReference type="EMBL" id="EGW02223.1"/>
    </source>
</evidence>